<dbReference type="PRINTS" id="PR01217">
    <property type="entry name" value="PRICHEXTENSN"/>
</dbReference>
<dbReference type="OrthoDB" id="5990545at2759"/>
<feature type="region of interest" description="Disordered" evidence="1">
    <location>
        <begin position="203"/>
        <end position="431"/>
    </location>
</feature>
<evidence type="ECO:0000256" key="1">
    <source>
        <dbReference type="SAM" id="MobiDB-lite"/>
    </source>
</evidence>
<feature type="compositionally biased region" description="Pro residues" evidence="1">
    <location>
        <begin position="350"/>
        <end position="361"/>
    </location>
</feature>
<feature type="compositionally biased region" description="Low complexity" evidence="1">
    <location>
        <begin position="162"/>
        <end position="186"/>
    </location>
</feature>
<name>A0A9X0A0Z3_9CNID</name>
<accession>A0A9X0A0Z3</accession>
<dbReference type="Proteomes" id="UP001163046">
    <property type="component" value="Unassembled WGS sequence"/>
</dbReference>
<organism evidence="2 3">
    <name type="scientific">Desmophyllum pertusum</name>
    <dbReference type="NCBI Taxonomy" id="174260"/>
    <lineage>
        <taxon>Eukaryota</taxon>
        <taxon>Metazoa</taxon>
        <taxon>Cnidaria</taxon>
        <taxon>Anthozoa</taxon>
        <taxon>Hexacorallia</taxon>
        <taxon>Scleractinia</taxon>
        <taxon>Caryophylliina</taxon>
        <taxon>Caryophylliidae</taxon>
        <taxon>Desmophyllum</taxon>
    </lineage>
</organism>
<feature type="compositionally biased region" description="Low complexity" evidence="1">
    <location>
        <begin position="419"/>
        <end position="431"/>
    </location>
</feature>
<comment type="caution">
    <text evidence="2">The sequence shown here is derived from an EMBL/GenBank/DDBJ whole genome shotgun (WGS) entry which is preliminary data.</text>
</comment>
<feature type="region of interest" description="Disordered" evidence="1">
    <location>
        <begin position="160"/>
        <end position="186"/>
    </location>
</feature>
<feature type="compositionally biased region" description="Pro residues" evidence="1">
    <location>
        <begin position="249"/>
        <end position="295"/>
    </location>
</feature>
<reference evidence="2" key="1">
    <citation type="submission" date="2023-01" db="EMBL/GenBank/DDBJ databases">
        <title>Genome assembly of the deep-sea coral Lophelia pertusa.</title>
        <authorList>
            <person name="Herrera S."/>
            <person name="Cordes E."/>
        </authorList>
    </citation>
    <scope>NUCLEOTIDE SEQUENCE</scope>
    <source>
        <strain evidence="2">USNM1676648</strain>
        <tissue evidence="2">Polyp</tissue>
    </source>
</reference>
<feature type="compositionally biased region" description="Low complexity" evidence="1">
    <location>
        <begin position="1"/>
        <end position="12"/>
    </location>
</feature>
<keyword evidence="3" id="KW-1185">Reference proteome</keyword>
<feature type="compositionally biased region" description="Acidic residues" evidence="1">
    <location>
        <begin position="23"/>
        <end position="49"/>
    </location>
</feature>
<evidence type="ECO:0000313" key="2">
    <source>
        <dbReference type="EMBL" id="KAJ7391471.1"/>
    </source>
</evidence>
<sequence length="565" mass="60591">MEGDDAAASSSALNDRRVSSEDSASDNEDSAQSEWEDVSDDNEEEEDSEFSSAIASLREITRVQEILSRDSVPSASRMICDAEEIGSELHSLSFESSQPTAQPNLPIVNAVRDISTRLVSFSASVTGATGEAQPSSVFHAARQIAYWSSVFVSMMATPAPVTSSANPASATCSTTTTTTTTSTNSTPIASYMSQNAADASFTLPSSNLPAVQPAPQPSSVQPAPHSPSLDARAPTVHLAPQPLSVQRAPHPPSVQPAPCPPSVQPAPCPPPVDAHPPSVQPAPRPPSVQPAPWPSPVDVHPPTVQPAPQPLYVQSAPHPPSVQPAHCPPSVDARPPTVLPAPQPLYIRPAPCPPSVQPHPAQPSHTSSVHYPFSIQPFPHPSPMQPCNENRYSVNPPPNSSSSGQPSQPSYMYVQPNAGSSHSQHSPGPSSLQPPLCTLLVIRPTRSITDPPTLVMFQRYGLAHPSPLEWLNSLKIPRKVESLNQVKDIWEVGGPSCPPLKDWTVVMRNHRSLKGANTSIYSQRKFVYKLFQRHNFNVDSVLAEYNEVKPGKLYKILNSKGSKRS</sequence>
<gene>
    <name evidence="2" type="ORF">OS493_018518</name>
</gene>
<dbReference type="AlphaFoldDB" id="A0A9X0A0Z3"/>
<evidence type="ECO:0000313" key="3">
    <source>
        <dbReference type="Proteomes" id="UP001163046"/>
    </source>
</evidence>
<protein>
    <submittedName>
        <fullName evidence="2">Uncharacterized protein</fullName>
    </submittedName>
</protein>
<feature type="compositionally biased region" description="Low complexity" evidence="1">
    <location>
        <begin position="400"/>
        <end position="410"/>
    </location>
</feature>
<proteinExistence type="predicted"/>
<feature type="region of interest" description="Disordered" evidence="1">
    <location>
        <begin position="1"/>
        <end position="51"/>
    </location>
</feature>
<feature type="compositionally biased region" description="Low complexity" evidence="1">
    <location>
        <begin position="209"/>
        <end position="228"/>
    </location>
</feature>
<dbReference type="EMBL" id="MU825406">
    <property type="protein sequence ID" value="KAJ7391471.1"/>
    <property type="molecule type" value="Genomic_DNA"/>
</dbReference>